<dbReference type="AlphaFoldDB" id="D8PDJ4"/>
<proteinExistence type="predicted"/>
<sequence length="63" mass="7046">MTLRPRQEQLLQLLKDRRSMPPKEIRESVRGSKHGTMDLLNALLEAGLGPRSGTQKAGRYTSA</sequence>
<organism evidence="1 2">
    <name type="scientific">Nitrospira defluvii</name>
    <dbReference type="NCBI Taxonomy" id="330214"/>
    <lineage>
        <taxon>Bacteria</taxon>
        <taxon>Pseudomonadati</taxon>
        <taxon>Nitrospirota</taxon>
        <taxon>Nitrospiria</taxon>
        <taxon>Nitrospirales</taxon>
        <taxon>Nitrospiraceae</taxon>
        <taxon>Nitrospira</taxon>
    </lineage>
</organism>
<dbReference type="Proteomes" id="UP000001660">
    <property type="component" value="Chromosome"/>
</dbReference>
<evidence type="ECO:0000313" key="2">
    <source>
        <dbReference type="Proteomes" id="UP000001660"/>
    </source>
</evidence>
<dbReference type="eggNOG" id="COG0640">
    <property type="taxonomic scope" value="Bacteria"/>
</dbReference>
<evidence type="ECO:0000313" key="1">
    <source>
        <dbReference type="EMBL" id="CBK41303.1"/>
    </source>
</evidence>
<dbReference type="HOGENOM" id="CLU_2877456_0_0_0"/>
<gene>
    <name evidence="1" type="ORF">NIDE1568</name>
</gene>
<protein>
    <recommendedName>
        <fullName evidence="3">LexA repressor DNA-binding domain-containing protein</fullName>
    </recommendedName>
</protein>
<dbReference type="EMBL" id="FP929003">
    <property type="protein sequence ID" value="CBK41303.1"/>
    <property type="molecule type" value="Genomic_DNA"/>
</dbReference>
<dbReference type="STRING" id="330214.NIDE1568"/>
<evidence type="ECO:0008006" key="3">
    <source>
        <dbReference type="Google" id="ProtNLM"/>
    </source>
</evidence>
<accession>D8PDJ4</accession>
<dbReference type="KEGG" id="nde:NIDE1568"/>
<name>D8PDJ4_9BACT</name>
<keyword evidence="2" id="KW-1185">Reference proteome</keyword>
<reference evidence="1 2" key="1">
    <citation type="journal article" date="2010" name="Proc. Natl. Acad. Sci. U.S.A.">
        <title>A Nitrospira metagenome illuminates the physiology and evolution of globally important nitrite-oxidizing bacteria.</title>
        <authorList>
            <person name="Lucker S."/>
            <person name="Wagner M."/>
            <person name="Maixner F."/>
            <person name="Pelletier E."/>
            <person name="Koch H."/>
            <person name="Vacherie B."/>
            <person name="Rattei T."/>
            <person name="Sinninghe Damste J."/>
            <person name="Spieck E."/>
            <person name="Le Paslier D."/>
            <person name="Daims H."/>
        </authorList>
    </citation>
    <scope>NUCLEOTIDE SEQUENCE [LARGE SCALE GENOMIC DNA]</scope>
</reference>